<evidence type="ECO:0000313" key="2">
    <source>
        <dbReference type="Proteomes" id="UP001345963"/>
    </source>
</evidence>
<name>A0ABU7B1U3_9TELE</name>
<protein>
    <submittedName>
        <fullName evidence="1">Uncharacterized protein</fullName>
    </submittedName>
</protein>
<comment type="caution">
    <text evidence="1">The sequence shown here is derived from an EMBL/GenBank/DDBJ whole genome shotgun (WGS) entry which is preliminary data.</text>
</comment>
<sequence length="113" mass="12344">MIMDFRKSTAAPTPINLCESPVTIVDSFPFLGTIITQVRAEHHLPHQEGPAKNVLPVAAEEVQPAKDNCWDHSHGRKASTNFSGTFKINRINLLPAQPETGNNSGLPVTSLFK</sequence>
<dbReference type="Proteomes" id="UP001345963">
    <property type="component" value="Unassembled WGS sequence"/>
</dbReference>
<evidence type="ECO:0000313" key="1">
    <source>
        <dbReference type="EMBL" id="MED6243600.1"/>
    </source>
</evidence>
<gene>
    <name evidence="1" type="ORF">ATANTOWER_023265</name>
</gene>
<dbReference type="EMBL" id="JAHUTI010034661">
    <property type="protein sequence ID" value="MED6243600.1"/>
    <property type="molecule type" value="Genomic_DNA"/>
</dbReference>
<reference evidence="1 2" key="1">
    <citation type="submission" date="2021-07" db="EMBL/GenBank/DDBJ databases">
        <authorList>
            <person name="Palmer J.M."/>
        </authorList>
    </citation>
    <scope>NUCLEOTIDE SEQUENCE [LARGE SCALE GENOMIC DNA]</scope>
    <source>
        <strain evidence="1 2">AT_MEX2019</strain>
        <tissue evidence="1">Muscle</tissue>
    </source>
</reference>
<keyword evidence="2" id="KW-1185">Reference proteome</keyword>
<accession>A0ABU7B1U3</accession>
<organism evidence="1 2">
    <name type="scientific">Ataeniobius toweri</name>
    <dbReference type="NCBI Taxonomy" id="208326"/>
    <lineage>
        <taxon>Eukaryota</taxon>
        <taxon>Metazoa</taxon>
        <taxon>Chordata</taxon>
        <taxon>Craniata</taxon>
        <taxon>Vertebrata</taxon>
        <taxon>Euteleostomi</taxon>
        <taxon>Actinopterygii</taxon>
        <taxon>Neopterygii</taxon>
        <taxon>Teleostei</taxon>
        <taxon>Neoteleostei</taxon>
        <taxon>Acanthomorphata</taxon>
        <taxon>Ovalentaria</taxon>
        <taxon>Atherinomorphae</taxon>
        <taxon>Cyprinodontiformes</taxon>
        <taxon>Goodeidae</taxon>
        <taxon>Ataeniobius</taxon>
    </lineage>
</organism>
<proteinExistence type="predicted"/>